<dbReference type="EMBL" id="BOPF01000009">
    <property type="protein sequence ID" value="GIJ46207.1"/>
    <property type="molecule type" value="Genomic_DNA"/>
</dbReference>
<proteinExistence type="predicted"/>
<protein>
    <submittedName>
        <fullName evidence="1">Uncharacterized protein</fullName>
    </submittedName>
</protein>
<evidence type="ECO:0000313" key="2">
    <source>
        <dbReference type="Proteomes" id="UP000619260"/>
    </source>
</evidence>
<dbReference type="Proteomes" id="UP000619260">
    <property type="component" value="Unassembled WGS sequence"/>
</dbReference>
<organism evidence="1 2">
    <name type="scientific">Virgisporangium aliadipatigenens</name>
    <dbReference type="NCBI Taxonomy" id="741659"/>
    <lineage>
        <taxon>Bacteria</taxon>
        <taxon>Bacillati</taxon>
        <taxon>Actinomycetota</taxon>
        <taxon>Actinomycetes</taxon>
        <taxon>Micromonosporales</taxon>
        <taxon>Micromonosporaceae</taxon>
        <taxon>Virgisporangium</taxon>
    </lineage>
</organism>
<name>A0A8J3YKX8_9ACTN</name>
<evidence type="ECO:0000313" key="1">
    <source>
        <dbReference type="EMBL" id="GIJ46207.1"/>
    </source>
</evidence>
<dbReference type="RefSeq" id="WP_239152946.1">
    <property type="nucleotide sequence ID" value="NZ_BOPF01000009.1"/>
</dbReference>
<comment type="caution">
    <text evidence="1">The sequence shown here is derived from an EMBL/GenBank/DDBJ whole genome shotgun (WGS) entry which is preliminary data.</text>
</comment>
<gene>
    <name evidence="1" type="ORF">Val02_30930</name>
</gene>
<dbReference type="AlphaFoldDB" id="A0A8J3YKX8"/>
<sequence>MVPALVRKTWRDDRRSVLRWAAGVAVFTSTYAGFDSQFQGAAELSARARWRPARSRGADRHLHGECDQVTTAAGVVLFDRRDVGV</sequence>
<reference evidence="1" key="1">
    <citation type="submission" date="2021-01" db="EMBL/GenBank/DDBJ databases">
        <title>Whole genome shotgun sequence of Virgisporangium aliadipatigenens NBRC 105644.</title>
        <authorList>
            <person name="Komaki H."/>
            <person name="Tamura T."/>
        </authorList>
    </citation>
    <scope>NUCLEOTIDE SEQUENCE</scope>
    <source>
        <strain evidence="1">NBRC 105644</strain>
    </source>
</reference>
<keyword evidence="2" id="KW-1185">Reference proteome</keyword>
<accession>A0A8J3YKX8</accession>